<dbReference type="PANTHER" id="PTHR46938">
    <property type="entry name" value="DISCOIDIN-1 SUBUNIT A-RELATED-RELATED"/>
    <property type="match status" value="1"/>
</dbReference>
<gene>
    <name evidence="2" type="ORF">D2N39_09570</name>
</gene>
<sequence length="116" mass="13239">MRRFNTGSFGVDQGSRVLFSDFADGGVMWTGQGPRESRFIVTFKEAFLEPPVVSLGVSMWDMDHKHNSRADLTAENVTENGFHIVFRTWGDTRVARVRADWIAIGPVQDEDNWQLY</sequence>
<feature type="domain" description="H-type lectin" evidence="1">
    <location>
        <begin position="41"/>
        <end position="104"/>
    </location>
</feature>
<dbReference type="InterPro" id="IPR019019">
    <property type="entry name" value="H-type_lectin_domain"/>
</dbReference>
<evidence type="ECO:0000313" key="2">
    <source>
        <dbReference type="EMBL" id="RID92150.1"/>
    </source>
</evidence>
<dbReference type="GO" id="GO:0030247">
    <property type="term" value="F:polysaccharide binding"/>
    <property type="evidence" value="ECO:0007669"/>
    <property type="project" value="TreeGrafter"/>
</dbReference>
<accession>A0A398BW40</accession>
<dbReference type="GO" id="GO:0009986">
    <property type="term" value="C:cell surface"/>
    <property type="evidence" value="ECO:0007669"/>
    <property type="project" value="TreeGrafter"/>
</dbReference>
<dbReference type="SUPFAM" id="SSF141086">
    <property type="entry name" value="Agglutinin HPA-like"/>
    <property type="match status" value="1"/>
</dbReference>
<dbReference type="EMBL" id="QXXQ01000004">
    <property type="protein sequence ID" value="RID92150.1"/>
    <property type="molecule type" value="Genomic_DNA"/>
</dbReference>
<dbReference type="Gene3D" id="2.60.40.2080">
    <property type="match status" value="1"/>
</dbReference>
<dbReference type="GO" id="GO:0098636">
    <property type="term" value="C:protein complex involved in cell adhesion"/>
    <property type="evidence" value="ECO:0007669"/>
    <property type="project" value="TreeGrafter"/>
</dbReference>
<dbReference type="RefSeq" id="WP_119134558.1">
    <property type="nucleotide sequence ID" value="NZ_QXXQ01000004.1"/>
</dbReference>
<evidence type="ECO:0000259" key="1">
    <source>
        <dbReference type="Pfam" id="PF09458"/>
    </source>
</evidence>
<dbReference type="AlphaFoldDB" id="A0A398BW40"/>
<dbReference type="InterPro" id="IPR037221">
    <property type="entry name" value="H-type_lectin_dom_sf"/>
</dbReference>
<reference evidence="2 3" key="1">
    <citation type="submission" date="2018-09" db="EMBL/GenBank/DDBJ databases">
        <title>Gemmobacter lutimaris sp. nov., a marine bacterium isolated from tidal flat.</title>
        <authorList>
            <person name="Lee D.W."/>
            <person name="Yoo Y."/>
            <person name="Kim J.-J."/>
            <person name="Kim B.S."/>
        </authorList>
    </citation>
    <scope>NUCLEOTIDE SEQUENCE [LARGE SCALE GENOMIC DNA]</scope>
    <source>
        <strain evidence="2 3">YJ-T1-11</strain>
    </source>
</reference>
<dbReference type="OrthoDB" id="7658568at2"/>
<dbReference type="GO" id="GO:0070492">
    <property type="term" value="F:oligosaccharide binding"/>
    <property type="evidence" value="ECO:0007669"/>
    <property type="project" value="TreeGrafter"/>
</dbReference>
<protein>
    <recommendedName>
        <fullName evidence="1">H-type lectin domain-containing protein</fullName>
    </recommendedName>
</protein>
<comment type="caution">
    <text evidence="2">The sequence shown here is derived from an EMBL/GenBank/DDBJ whole genome shotgun (WGS) entry which is preliminary data.</text>
</comment>
<dbReference type="GO" id="GO:0046871">
    <property type="term" value="F:N-acetylgalactosamine binding"/>
    <property type="evidence" value="ECO:0007669"/>
    <property type="project" value="TreeGrafter"/>
</dbReference>
<evidence type="ECO:0000313" key="3">
    <source>
        <dbReference type="Proteomes" id="UP000266649"/>
    </source>
</evidence>
<dbReference type="InterPro" id="IPR052487">
    <property type="entry name" value="Galactose-binding_lectin"/>
</dbReference>
<keyword evidence="3" id="KW-1185">Reference proteome</keyword>
<dbReference type="GO" id="GO:0098609">
    <property type="term" value="P:cell-cell adhesion"/>
    <property type="evidence" value="ECO:0007669"/>
    <property type="project" value="TreeGrafter"/>
</dbReference>
<dbReference type="Pfam" id="PF09458">
    <property type="entry name" value="H_lectin"/>
    <property type="match status" value="1"/>
</dbReference>
<name>A0A398BW40_9RHOB</name>
<proteinExistence type="predicted"/>
<dbReference type="Proteomes" id="UP000266649">
    <property type="component" value="Unassembled WGS sequence"/>
</dbReference>
<dbReference type="GO" id="GO:0045335">
    <property type="term" value="C:phagocytic vesicle"/>
    <property type="evidence" value="ECO:0007669"/>
    <property type="project" value="TreeGrafter"/>
</dbReference>
<organism evidence="2 3">
    <name type="scientific">Gemmobacter lutimaris</name>
    <dbReference type="NCBI Taxonomy" id="2306023"/>
    <lineage>
        <taxon>Bacteria</taxon>
        <taxon>Pseudomonadati</taxon>
        <taxon>Pseudomonadota</taxon>
        <taxon>Alphaproteobacteria</taxon>
        <taxon>Rhodobacterales</taxon>
        <taxon>Paracoccaceae</taxon>
        <taxon>Gemmobacter</taxon>
    </lineage>
</organism>